<accession>A0ABM9K619</accession>
<dbReference type="Gene3D" id="3.40.190.290">
    <property type="match status" value="1"/>
</dbReference>
<dbReference type="Pfam" id="PF00126">
    <property type="entry name" value="HTH_1"/>
    <property type="match status" value="1"/>
</dbReference>
<keyword evidence="7" id="KW-1185">Reference proteome</keyword>
<gene>
    <name evidence="6" type="primary">pgrR_2</name>
    <name evidence="6" type="ORF">LMG18101_02447</name>
</gene>
<evidence type="ECO:0000313" key="6">
    <source>
        <dbReference type="EMBL" id="CAJ0815006.1"/>
    </source>
</evidence>
<dbReference type="RefSeq" id="WP_316681232.1">
    <property type="nucleotide sequence ID" value="NZ_CATZLL010000006.1"/>
</dbReference>
<dbReference type="InterPro" id="IPR000847">
    <property type="entry name" value="LysR_HTH_N"/>
</dbReference>
<evidence type="ECO:0000313" key="7">
    <source>
        <dbReference type="Proteomes" id="UP001189757"/>
    </source>
</evidence>
<keyword evidence="4" id="KW-0804">Transcription</keyword>
<dbReference type="SUPFAM" id="SSF46785">
    <property type="entry name" value="Winged helix' DNA-binding domain"/>
    <property type="match status" value="1"/>
</dbReference>
<evidence type="ECO:0000256" key="2">
    <source>
        <dbReference type="ARBA" id="ARBA00023015"/>
    </source>
</evidence>
<organism evidence="6 7">
    <name type="scientific">Ralstonia flaminis</name>
    <dbReference type="NCBI Taxonomy" id="3058597"/>
    <lineage>
        <taxon>Bacteria</taxon>
        <taxon>Pseudomonadati</taxon>
        <taxon>Pseudomonadota</taxon>
        <taxon>Betaproteobacteria</taxon>
        <taxon>Burkholderiales</taxon>
        <taxon>Burkholderiaceae</taxon>
        <taxon>Ralstonia</taxon>
    </lineage>
</organism>
<sequence>MDRADDIAVFIAVVEAGSLTAAARQLGRSLQAVSRALALLEQSIGIALIRRTTRRCSPTEAGMTFYRRVKPAFAEIHEAWAEAAELRDEPSGVLRISAPVLFAPTYIVPIVAKFMARHPRVEVDLALTDAFADLIGRDLDLAVRIGDLPDSDLKARRLGVLRRVVFGTPDYFARHGYPQHPSDLAQHACVVRPVPGQESTWPFLIDGKLHRVKVGGRFRADASTSAIEGVAQGLGIGFGPLWQVRHLLDAGRIEIVLVPFEPPPTPVQLVWHPTRTPLARTRLFADFLVDALKDQFGLTA</sequence>
<keyword evidence="2" id="KW-0805">Transcription regulation</keyword>
<keyword evidence="3" id="KW-0238">DNA-binding</keyword>
<dbReference type="PANTHER" id="PTHR30537:SF5">
    <property type="entry name" value="HTH-TYPE TRANSCRIPTIONAL ACTIVATOR TTDR-RELATED"/>
    <property type="match status" value="1"/>
</dbReference>
<dbReference type="Gene3D" id="1.10.10.10">
    <property type="entry name" value="Winged helix-like DNA-binding domain superfamily/Winged helix DNA-binding domain"/>
    <property type="match status" value="1"/>
</dbReference>
<dbReference type="InterPro" id="IPR036388">
    <property type="entry name" value="WH-like_DNA-bd_sf"/>
</dbReference>
<evidence type="ECO:0000259" key="5">
    <source>
        <dbReference type="PROSITE" id="PS50931"/>
    </source>
</evidence>
<protein>
    <submittedName>
        <fullName evidence="6">HTH-type transcriptional regulator PgrR</fullName>
    </submittedName>
</protein>
<dbReference type="InterPro" id="IPR005119">
    <property type="entry name" value="LysR_subst-bd"/>
</dbReference>
<dbReference type="InterPro" id="IPR036390">
    <property type="entry name" value="WH_DNA-bd_sf"/>
</dbReference>
<reference evidence="6 7" key="1">
    <citation type="submission" date="2023-07" db="EMBL/GenBank/DDBJ databases">
        <authorList>
            <person name="Peeters C."/>
        </authorList>
    </citation>
    <scope>NUCLEOTIDE SEQUENCE [LARGE SCALE GENOMIC DNA]</scope>
    <source>
        <strain evidence="6 7">LMG 18101</strain>
    </source>
</reference>
<dbReference type="CDD" id="cd08422">
    <property type="entry name" value="PBP2_CrgA_like"/>
    <property type="match status" value="1"/>
</dbReference>
<dbReference type="PROSITE" id="PS50931">
    <property type="entry name" value="HTH_LYSR"/>
    <property type="match status" value="1"/>
</dbReference>
<dbReference type="EMBL" id="CATZLL010000006">
    <property type="protein sequence ID" value="CAJ0815006.1"/>
    <property type="molecule type" value="Genomic_DNA"/>
</dbReference>
<dbReference type="Proteomes" id="UP001189757">
    <property type="component" value="Unassembled WGS sequence"/>
</dbReference>
<dbReference type="SUPFAM" id="SSF53850">
    <property type="entry name" value="Periplasmic binding protein-like II"/>
    <property type="match status" value="1"/>
</dbReference>
<evidence type="ECO:0000256" key="3">
    <source>
        <dbReference type="ARBA" id="ARBA00023125"/>
    </source>
</evidence>
<evidence type="ECO:0000256" key="1">
    <source>
        <dbReference type="ARBA" id="ARBA00009437"/>
    </source>
</evidence>
<comment type="caution">
    <text evidence="6">The sequence shown here is derived from an EMBL/GenBank/DDBJ whole genome shotgun (WGS) entry which is preliminary data.</text>
</comment>
<dbReference type="InterPro" id="IPR058163">
    <property type="entry name" value="LysR-type_TF_proteobact-type"/>
</dbReference>
<evidence type="ECO:0000256" key="4">
    <source>
        <dbReference type="ARBA" id="ARBA00023163"/>
    </source>
</evidence>
<dbReference type="Pfam" id="PF03466">
    <property type="entry name" value="LysR_substrate"/>
    <property type="match status" value="1"/>
</dbReference>
<proteinExistence type="inferred from homology"/>
<feature type="domain" description="HTH lysR-type" evidence="5">
    <location>
        <begin position="1"/>
        <end position="59"/>
    </location>
</feature>
<comment type="similarity">
    <text evidence="1">Belongs to the LysR transcriptional regulatory family.</text>
</comment>
<name>A0ABM9K619_9RALS</name>
<dbReference type="PANTHER" id="PTHR30537">
    <property type="entry name" value="HTH-TYPE TRANSCRIPTIONAL REGULATOR"/>
    <property type="match status" value="1"/>
</dbReference>